<comment type="caution">
    <text evidence="1">The sequence shown here is derived from an EMBL/GenBank/DDBJ whole genome shotgun (WGS) entry which is preliminary data.</text>
</comment>
<name>A0ABV3JNZ8_9ACTN</name>
<organism evidence="1 2">
    <name type="scientific">Streptomyces werraensis</name>
    <dbReference type="NCBI Taxonomy" id="68284"/>
    <lineage>
        <taxon>Bacteria</taxon>
        <taxon>Bacillati</taxon>
        <taxon>Actinomycetota</taxon>
        <taxon>Actinomycetes</taxon>
        <taxon>Kitasatosporales</taxon>
        <taxon>Streptomycetaceae</taxon>
        <taxon>Streptomyces</taxon>
    </lineage>
</organism>
<gene>
    <name evidence="1" type="ORF">AB0K95_31845</name>
</gene>
<keyword evidence="2" id="KW-1185">Reference proteome</keyword>
<proteinExistence type="predicted"/>
<sequence length="70" mass="7748">GMLLFDGTCGAGVRRLFDTTLEIRELARGGVDVDVGQFYGLGAQRMHPFLLMRIKSRYARGAMVSVSARR</sequence>
<feature type="non-terminal residue" evidence="1">
    <location>
        <position position="1"/>
    </location>
</feature>
<evidence type="ECO:0000313" key="2">
    <source>
        <dbReference type="Proteomes" id="UP001552527"/>
    </source>
</evidence>
<dbReference type="RefSeq" id="WP_364027349.1">
    <property type="nucleotide sequence ID" value="NZ_JBFATD010000028.1"/>
</dbReference>
<evidence type="ECO:0000313" key="1">
    <source>
        <dbReference type="EMBL" id="MEV5249819.1"/>
    </source>
</evidence>
<dbReference type="Proteomes" id="UP001552527">
    <property type="component" value="Unassembled WGS sequence"/>
</dbReference>
<protein>
    <submittedName>
        <fullName evidence="1">Uncharacterized protein</fullName>
    </submittedName>
</protein>
<dbReference type="EMBL" id="JBFATE010000022">
    <property type="protein sequence ID" value="MEV5249819.1"/>
    <property type="molecule type" value="Genomic_DNA"/>
</dbReference>
<accession>A0ABV3JNZ8</accession>
<reference evidence="1 2" key="1">
    <citation type="submission" date="2024-06" db="EMBL/GenBank/DDBJ databases">
        <title>The Natural Products Discovery Center: Release of the First 8490 Sequenced Strains for Exploring Actinobacteria Biosynthetic Diversity.</title>
        <authorList>
            <person name="Kalkreuter E."/>
            <person name="Kautsar S.A."/>
            <person name="Yang D."/>
            <person name="Bader C.D."/>
            <person name="Teijaro C.N."/>
            <person name="Fluegel L."/>
            <person name="Davis C.M."/>
            <person name="Simpson J.R."/>
            <person name="Lauterbach L."/>
            <person name="Steele A.D."/>
            <person name="Gui C."/>
            <person name="Meng S."/>
            <person name="Li G."/>
            <person name="Viehrig K."/>
            <person name="Ye F."/>
            <person name="Su P."/>
            <person name="Kiefer A.F."/>
            <person name="Nichols A."/>
            <person name="Cepeda A.J."/>
            <person name="Yan W."/>
            <person name="Fan B."/>
            <person name="Jiang Y."/>
            <person name="Adhikari A."/>
            <person name="Zheng C.-J."/>
            <person name="Schuster L."/>
            <person name="Cowan T.M."/>
            <person name="Smanski M.J."/>
            <person name="Chevrette M.G."/>
            <person name="De Carvalho L.P.S."/>
            <person name="Shen B."/>
        </authorList>
    </citation>
    <scope>NUCLEOTIDE SEQUENCE [LARGE SCALE GENOMIC DNA]</scope>
    <source>
        <strain evidence="1 2">NPDC052768</strain>
    </source>
</reference>